<dbReference type="EMBL" id="HACA01007861">
    <property type="protein sequence ID" value="CDW25222.1"/>
    <property type="molecule type" value="Transcribed_RNA"/>
</dbReference>
<reference evidence="1" key="1">
    <citation type="submission" date="2014-05" db="EMBL/GenBank/DDBJ databases">
        <authorList>
            <person name="Chronopoulou M."/>
        </authorList>
    </citation>
    <scope>NUCLEOTIDE SEQUENCE</scope>
    <source>
        <tissue evidence="1">Whole organism</tissue>
    </source>
</reference>
<dbReference type="AlphaFoldDB" id="A0A0K2THV4"/>
<sequence length="39" mass="4687">MLMTFSLDQLQLAVTKRKEKGYKQGRLLYKLRCRFPIVL</sequence>
<accession>A0A0K2THV4</accession>
<organism evidence="1">
    <name type="scientific">Lepeophtheirus salmonis</name>
    <name type="common">Salmon louse</name>
    <name type="synonym">Caligus salmonis</name>
    <dbReference type="NCBI Taxonomy" id="72036"/>
    <lineage>
        <taxon>Eukaryota</taxon>
        <taxon>Metazoa</taxon>
        <taxon>Ecdysozoa</taxon>
        <taxon>Arthropoda</taxon>
        <taxon>Crustacea</taxon>
        <taxon>Multicrustacea</taxon>
        <taxon>Hexanauplia</taxon>
        <taxon>Copepoda</taxon>
        <taxon>Siphonostomatoida</taxon>
        <taxon>Caligidae</taxon>
        <taxon>Lepeophtheirus</taxon>
    </lineage>
</organism>
<name>A0A0K2THV4_LEPSM</name>
<evidence type="ECO:0000313" key="1">
    <source>
        <dbReference type="EMBL" id="CDW25222.1"/>
    </source>
</evidence>
<protein>
    <submittedName>
        <fullName evidence="1">Uncharacterized protein</fullName>
    </submittedName>
</protein>
<proteinExistence type="predicted"/>